<reference evidence="1 2" key="1">
    <citation type="submission" date="2015-07" db="EMBL/GenBank/DDBJ databases">
        <authorList>
            <person name="Ju K.-S."/>
            <person name="Doroghazi J.R."/>
            <person name="Metcalf W.W."/>
        </authorList>
    </citation>
    <scope>NUCLEOTIDE SEQUENCE [LARGE SCALE GENOMIC DNA]</scope>
    <source>
        <strain evidence="1 2">NRRL B-3589</strain>
    </source>
</reference>
<name>A0ABR5J614_9ACTN</name>
<comment type="caution">
    <text evidence="1">The sequence shown here is derived from an EMBL/GenBank/DDBJ whole genome shotgun (WGS) entry which is preliminary data.</text>
</comment>
<accession>A0ABR5J614</accession>
<evidence type="ECO:0000313" key="2">
    <source>
        <dbReference type="Proteomes" id="UP000037020"/>
    </source>
</evidence>
<organism evidence="1 2">
    <name type="scientific">Streptomyces varsoviensis</name>
    <dbReference type="NCBI Taxonomy" id="67373"/>
    <lineage>
        <taxon>Bacteria</taxon>
        <taxon>Bacillati</taxon>
        <taxon>Actinomycetota</taxon>
        <taxon>Actinomycetes</taxon>
        <taxon>Kitasatosporales</taxon>
        <taxon>Streptomycetaceae</taxon>
        <taxon>Streptomyces</taxon>
    </lineage>
</organism>
<sequence length="77" mass="7608">MATTVITGGSSGLGLVTARHLVAAGQRVVLVGRDAARTAAAAESLRSPAPAGRVAAPPSTYTADLAETARLLGVEPL</sequence>
<dbReference type="InterPro" id="IPR002347">
    <property type="entry name" value="SDR_fam"/>
</dbReference>
<protein>
    <recommendedName>
        <fullName evidence="3">Short-chain dehydrogenase</fullName>
    </recommendedName>
</protein>
<evidence type="ECO:0000313" key="1">
    <source>
        <dbReference type="EMBL" id="KOG88883.1"/>
    </source>
</evidence>
<dbReference type="Proteomes" id="UP000037020">
    <property type="component" value="Unassembled WGS sequence"/>
</dbReference>
<keyword evidence="2" id="KW-1185">Reference proteome</keyword>
<evidence type="ECO:0008006" key="3">
    <source>
        <dbReference type="Google" id="ProtNLM"/>
    </source>
</evidence>
<dbReference type="Gene3D" id="3.40.50.720">
    <property type="entry name" value="NAD(P)-binding Rossmann-like Domain"/>
    <property type="match status" value="1"/>
</dbReference>
<dbReference type="RefSeq" id="WP_030874245.1">
    <property type="nucleotide sequence ID" value="NZ_JBIRHZ010000007.1"/>
</dbReference>
<dbReference type="InterPro" id="IPR036291">
    <property type="entry name" value="NAD(P)-bd_dom_sf"/>
</dbReference>
<dbReference type="EMBL" id="LGUT01001468">
    <property type="protein sequence ID" value="KOG88883.1"/>
    <property type="molecule type" value="Genomic_DNA"/>
</dbReference>
<gene>
    <name evidence="1" type="ORF">ADK38_17305</name>
</gene>
<proteinExistence type="predicted"/>
<dbReference type="SUPFAM" id="SSF51735">
    <property type="entry name" value="NAD(P)-binding Rossmann-fold domains"/>
    <property type="match status" value="1"/>
</dbReference>
<dbReference type="Pfam" id="PF00106">
    <property type="entry name" value="adh_short"/>
    <property type="match status" value="1"/>
</dbReference>